<dbReference type="InterPro" id="IPR026444">
    <property type="entry name" value="Secre_tail"/>
</dbReference>
<reference evidence="5" key="1">
    <citation type="journal article" date="2019" name="Int. J. Syst. Evol. Microbiol.">
        <title>The Global Catalogue of Microorganisms (GCM) 10K type strain sequencing project: providing services to taxonomists for standard genome sequencing and annotation.</title>
        <authorList>
            <consortium name="The Broad Institute Genomics Platform"/>
            <consortium name="The Broad Institute Genome Sequencing Center for Infectious Disease"/>
            <person name="Wu L."/>
            <person name="Ma J."/>
        </authorList>
    </citation>
    <scope>NUCLEOTIDE SEQUENCE [LARGE SCALE GENOMIC DNA]</scope>
    <source>
        <strain evidence="5">JCM 18325</strain>
    </source>
</reference>
<feature type="domain" description="Secretion system C-terminal sorting" evidence="3">
    <location>
        <begin position="320"/>
        <end position="390"/>
    </location>
</feature>
<proteinExistence type="predicted"/>
<name>A0ABP9CJ17_9FLAO</name>
<evidence type="ECO:0000256" key="1">
    <source>
        <dbReference type="ARBA" id="ARBA00022729"/>
    </source>
</evidence>
<dbReference type="Proteomes" id="UP001501433">
    <property type="component" value="Unassembled WGS sequence"/>
</dbReference>
<dbReference type="Gene3D" id="3.40.390.10">
    <property type="entry name" value="Collagenase (Catalytic Domain)"/>
    <property type="match status" value="1"/>
</dbReference>
<evidence type="ECO:0008006" key="6">
    <source>
        <dbReference type="Google" id="ProtNLM"/>
    </source>
</evidence>
<comment type="caution">
    <text evidence="4">The sequence shown here is derived from an EMBL/GenBank/DDBJ whole genome shotgun (WGS) entry which is preliminary data.</text>
</comment>
<evidence type="ECO:0000313" key="4">
    <source>
        <dbReference type="EMBL" id="GAA4812320.1"/>
    </source>
</evidence>
<organism evidence="4 5">
    <name type="scientific">Litoribaculum gwangyangense</name>
    <dbReference type="NCBI Taxonomy" id="1130722"/>
    <lineage>
        <taxon>Bacteria</taxon>
        <taxon>Pseudomonadati</taxon>
        <taxon>Bacteroidota</taxon>
        <taxon>Flavobacteriia</taxon>
        <taxon>Flavobacteriales</taxon>
        <taxon>Flavobacteriaceae</taxon>
        <taxon>Litoribaculum</taxon>
    </lineage>
</organism>
<protein>
    <recommendedName>
        <fullName evidence="6">T9SS type A sorting domain-containing protein</fullName>
    </recommendedName>
</protein>
<keyword evidence="5" id="KW-1185">Reference proteome</keyword>
<dbReference type="InterPro" id="IPR008754">
    <property type="entry name" value="Peptidase_M43"/>
</dbReference>
<evidence type="ECO:0000259" key="3">
    <source>
        <dbReference type="Pfam" id="PF18962"/>
    </source>
</evidence>
<dbReference type="Pfam" id="PF05572">
    <property type="entry name" value="Peptidase_M43"/>
    <property type="match status" value="1"/>
</dbReference>
<gene>
    <name evidence="4" type="ORF">GCM10023330_19610</name>
</gene>
<dbReference type="EMBL" id="BAABJW010000003">
    <property type="protein sequence ID" value="GAA4812320.1"/>
    <property type="molecule type" value="Genomic_DNA"/>
</dbReference>
<dbReference type="Pfam" id="PF18962">
    <property type="entry name" value="Por_Secre_tail"/>
    <property type="match status" value="1"/>
</dbReference>
<keyword evidence="1" id="KW-0732">Signal</keyword>
<evidence type="ECO:0000259" key="2">
    <source>
        <dbReference type="Pfam" id="PF05572"/>
    </source>
</evidence>
<dbReference type="SUPFAM" id="SSF55486">
    <property type="entry name" value="Metalloproteases ('zincins'), catalytic domain"/>
    <property type="match status" value="1"/>
</dbReference>
<feature type="domain" description="Peptidase M43 pregnancy-associated plasma-A" evidence="2">
    <location>
        <begin position="184"/>
        <end position="291"/>
    </location>
</feature>
<dbReference type="NCBIfam" id="TIGR04183">
    <property type="entry name" value="Por_Secre_tail"/>
    <property type="match status" value="1"/>
</dbReference>
<accession>A0ABP9CJ17</accession>
<sequence length="391" mass="44010">MSQVKLLDFNIKLILFSIILSFSSSILSQNESQVCSTTTSEKFIEYYNSIKNQLSVFEQDFKLAKSNKTKNSKKDLNYIPIKAHIIRSEDGSTGLTEKNLEVAIANLNEIYAQAFMKFFLFEGINYIDNNELSNFRKGNEKSLITANYVPNTINIYFIDSIENALGESICGYVEQKVNIIIMKNSCSVNDSSLAHEMGHFFSLIHTHGASNTKLTSEFVDGSNCDTDGDGICDTPADPKLSYDTIDNNCNYIGNLTDAHGDVYEPDTKNIMSYSRKSCRSNFTEQQFTRIYAYYKSMGDKLRSDFSDDYFAIDKLAKVKIYPNPVSNGKIHLKSVVLESEPVYYQIANFQGQTLSNGIISNGEINVNHLSSGSYLLILNDSNTKVVKKFIK</sequence>
<dbReference type="InterPro" id="IPR024079">
    <property type="entry name" value="MetalloPept_cat_dom_sf"/>
</dbReference>
<evidence type="ECO:0000313" key="5">
    <source>
        <dbReference type="Proteomes" id="UP001501433"/>
    </source>
</evidence>